<evidence type="ECO:0000313" key="2">
    <source>
        <dbReference type="EMBL" id="KLT40637.1"/>
    </source>
</evidence>
<accession>A0A0J0XHZ9</accession>
<proteinExistence type="predicted"/>
<gene>
    <name evidence="2" type="ORF">CC85DRAFT_144840</name>
</gene>
<feature type="region of interest" description="Disordered" evidence="1">
    <location>
        <begin position="78"/>
        <end position="106"/>
    </location>
</feature>
<feature type="region of interest" description="Disordered" evidence="1">
    <location>
        <begin position="145"/>
        <end position="170"/>
    </location>
</feature>
<organism evidence="2 3">
    <name type="scientific">Cutaneotrichosporon oleaginosum</name>
    <dbReference type="NCBI Taxonomy" id="879819"/>
    <lineage>
        <taxon>Eukaryota</taxon>
        <taxon>Fungi</taxon>
        <taxon>Dikarya</taxon>
        <taxon>Basidiomycota</taxon>
        <taxon>Agaricomycotina</taxon>
        <taxon>Tremellomycetes</taxon>
        <taxon>Trichosporonales</taxon>
        <taxon>Trichosporonaceae</taxon>
        <taxon>Cutaneotrichosporon</taxon>
    </lineage>
</organism>
<feature type="compositionally biased region" description="Pro residues" evidence="1">
    <location>
        <begin position="218"/>
        <end position="233"/>
    </location>
</feature>
<reference evidence="2 3" key="1">
    <citation type="submission" date="2015-03" db="EMBL/GenBank/DDBJ databases">
        <title>Genomics and transcriptomics of the oil-accumulating basidiomycete yeast T. oleaginosus allow insights into substrate utilization and the diverse evolutionary trajectories of mating systems in fungi.</title>
        <authorList>
            <consortium name="DOE Joint Genome Institute"/>
            <person name="Kourist R."/>
            <person name="Kracht O."/>
            <person name="Bracharz F."/>
            <person name="Lipzen A."/>
            <person name="Nolan M."/>
            <person name="Ohm R."/>
            <person name="Grigoriev I."/>
            <person name="Sun S."/>
            <person name="Heitman J."/>
            <person name="Bruck T."/>
            <person name="Nowrousian M."/>
        </authorList>
    </citation>
    <scope>NUCLEOTIDE SEQUENCE [LARGE SCALE GENOMIC DNA]</scope>
    <source>
        <strain evidence="2 3">IBC0246</strain>
    </source>
</reference>
<dbReference type="AlphaFoldDB" id="A0A0J0XHZ9"/>
<sequence length="458" mass="49605">MDQQAPPSPTFSVISIPSPPSDDDHWELISDSEAPGAPSGEYPDSARATHRELRPLLPESTESFAEVKLEEAFKLTKATKATETPLEFTEPGDFVEPITHEDDDPELVETSSVAVLAPPVDAAKSSASPASALSPVPSALILSEFTDLGPKSPPPYPGPSTGASVLDHPKARHDVEEYDFCNRGSYAAAASAAYATAACLETCPPPPRRTPSASPETAGPPPPPPPTFGPPPLRSSSCSNSLDRSRSFQDSGVGGLDHRRPSDDHELMRPWERAYSSNPRWLFGSPLDHIGPVRVTFTQTAHCHGAPDRTDNRMCTTPSTVCSRRRDQLNGRQHEPDPLTWFEDHLACPIVSDEEQLPCRDSCIPMSVALAVGDNVRLPAFVQSRVTHDLRPILEEMWSDSLRTALACDEDDSVLATVLLRDEAWTSIGPRLDMERVRETLSAMLGALRAEAADDQGC</sequence>
<keyword evidence="3" id="KW-1185">Reference proteome</keyword>
<evidence type="ECO:0000313" key="3">
    <source>
        <dbReference type="Proteomes" id="UP000053611"/>
    </source>
</evidence>
<dbReference type="Proteomes" id="UP000053611">
    <property type="component" value="Unassembled WGS sequence"/>
</dbReference>
<protein>
    <submittedName>
        <fullName evidence="2">Uncharacterized protein</fullName>
    </submittedName>
</protein>
<dbReference type="EMBL" id="KQ087231">
    <property type="protein sequence ID" value="KLT40637.1"/>
    <property type="molecule type" value="Genomic_DNA"/>
</dbReference>
<feature type="region of interest" description="Disordered" evidence="1">
    <location>
        <begin position="206"/>
        <end position="264"/>
    </location>
</feature>
<evidence type="ECO:0000256" key="1">
    <source>
        <dbReference type="SAM" id="MobiDB-lite"/>
    </source>
</evidence>
<name>A0A0J0XHZ9_9TREE</name>
<feature type="region of interest" description="Disordered" evidence="1">
    <location>
        <begin position="1"/>
        <end position="50"/>
    </location>
</feature>
<dbReference type="RefSeq" id="XP_018277128.1">
    <property type="nucleotide sequence ID" value="XM_018419550.1"/>
</dbReference>
<dbReference type="GeneID" id="28980153"/>